<evidence type="ECO:0000256" key="1">
    <source>
        <dbReference type="ARBA" id="ARBA00022722"/>
    </source>
</evidence>
<dbReference type="EnsemblMetazoa" id="ISCW024535-RA">
    <property type="protein sequence ID" value="ISCW024535-PA"/>
    <property type="gene ID" value="ISCW024535"/>
</dbReference>
<dbReference type="PANTHER" id="PTHR46609">
    <property type="entry name" value="EXONUCLEASE, PHAGE-TYPE/RECB, C-TERMINAL DOMAIN-CONTAINING PROTEIN"/>
    <property type="match status" value="1"/>
</dbReference>
<dbReference type="GO" id="GO:0004527">
    <property type="term" value="F:exonuclease activity"/>
    <property type="evidence" value="ECO:0007669"/>
    <property type="project" value="UniProtKB-KW"/>
</dbReference>
<accession>B7Q3P8</accession>
<proteinExistence type="predicted"/>
<dbReference type="VEuPathDB" id="VectorBase:ISCP_034535"/>
<dbReference type="GO" id="GO:0004519">
    <property type="term" value="F:endonuclease activity"/>
    <property type="evidence" value="ECO:0007669"/>
    <property type="project" value="UniProtKB-KW"/>
</dbReference>
<protein>
    <submittedName>
        <fullName evidence="6 7">Uncharacterized protein</fullName>
    </submittedName>
</protein>
<keyword evidence="2" id="KW-0255">Endonuclease</keyword>
<dbReference type="Gene3D" id="3.90.320.10">
    <property type="match status" value="1"/>
</dbReference>
<dbReference type="HOGENOM" id="CLU_1564598_0_0_1"/>
<keyword evidence="3" id="KW-0378">Hydrolase</keyword>
<evidence type="ECO:0000256" key="4">
    <source>
        <dbReference type="ARBA" id="ARBA00022839"/>
    </source>
</evidence>
<dbReference type="VEuPathDB" id="VectorBase:ISCW024535"/>
<reference evidence="7" key="2">
    <citation type="submission" date="2020-05" db="UniProtKB">
        <authorList>
            <consortium name="EnsemblMetazoa"/>
        </authorList>
    </citation>
    <scope>IDENTIFICATION</scope>
    <source>
        <strain evidence="7">wikel</strain>
    </source>
</reference>
<feature type="region of interest" description="Disordered" evidence="5">
    <location>
        <begin position="1"/>
        <end position="60"/>
    </location>
</feature>
<keyword evidence="4" id="KW-0269">Exonuclease</keyword>
<dbReference type="InterPro" id="IPR011335">
    <property type="entry name" value="Restrct_endonuc-II-like"/>
</dbReference>
<evidence type="ECO:0000256" key="5">
    <source>
        <dbReference type="SAM" id="MobiDB-lite"/>
    </source>
</evidence>
<feature type="compositionally biased region" description="Basic and acidic residues" evidence="5">
    <location>
        <begin position="40"/>
        <end position="50"/>
    </location>
</feature>
<keyword evidence="8" id="KW-1185">Reference proteome</keyword>
<dbReference type="Proteomes" id="UP000001555">
    <property type="component" value="Unassembled WGS sequence"/>
</dbReference>
<gene>
    <name evidence="6" type="ORF">IscW_ISCW024535</name>
</gene>
<dbReference type="PaxDb" id="6945-B7Q3P8"/>
<evidence type="ECO:0000313" key="8">
    <source>
        <dbReference type="Proteomes" id="UP000001555"/>
    </source>
</evidence>
<dbReference type="EMBL" id="ABJB010564814">
    <property type="status" value="NOT_ANNOTATED_CDS"/>
    <property type="molecule type" value="Genomic_DNA"/>
</dbReference>
<evidence type="ECO:0000256" key="2">
    <source>
        <dbReference type="ARBA" id="ARBA00022759"/>
    </source>
</evidence>
<dbReference type="GO" id="GO:0006281">
    <property type="term" value="P:DNA repair"/>
    <property type="evidence" value="ECO:0007669"/>
    <property type="project" value="UniProtKB-ARBA"/>
</dbReference>
<dbReference type="Pfam" id="PF01771">
    <property type="entry name" value="Viral_alk_exo"/>
    <property type="match status" value="1"/>
</dbReference>
<evidence type="ECO:0000256" key="3">
    <source>
        <dbReference type="ARBA" id="ARBA00022801"/>
    </source>
</evidence>
<dbReference type="SUPFAM" id="SSF52980">
    <property type="entry name" value="Restriction endonuclease-like"/>
    <property type="match status" value="1"/>
</dbReference>
<keyword evidence="1" id="KW-0540">Nuclease</keyword>
<dbReference type="InterPro" id="IPR011604">
    <property type="entry name" value="PDDEXK-like_dom_sf"/>
</dbReference>
<evidence type="ECO:0000313" key="7">
    <source>
        <dbReference type="EnsemblMetazoa" id="ISCW024535-PA"/>
    </source>
</evidence>
<dbReference type="EMBL" id="DS851371">
    <property type="protein sequence ID" value="EEC13470.1"/>
    <property type="molecule type" value="Genomic_DNA"/>
</dbReference>
<sequence length="171" mass="18897">MDRRTSSRLHAPNKAPKTLLLSSITDSEETDSAPEAADQEPERPAKRKETPSQLPLGGIYENMDLKAAKEVRLTAAHCTEIEKATRGQSKSLRWKQERKGRITASVLGRVATCQSGADGLVAEVMGYIEAPRVSNLRWGSEKEPEAKRAFIAKESLKHKDLQLNECGLFVV</sequence>
<dbReference type="InParanoid" id="B7Q3P8"/>
<dbReference type="InterPro" id="IPR034720">
    <property type="entry name" value="Viral_alk_exo"/>
</dbReference>
<dbReference type="OrthoDB" id="6502622at2759"/>
<dbReference type="PANTHER" id="PTHR46609:SF8">
    <property type="entry name" value="YQAJ VIRAL RECOMBINASE DOMAIN-CONTAINING PROTEIN"/>
    <property type="match status" value="1"/>
</dbReference>
<dbReference type="AlphaFoldDB" id="B7Q3P8"/>
<organism>
    <name type="scientific">Ixodes scapularis</name>
    <name type="common">Black-legged tick</name>
    <name type="synonym">Deer tick</name>
    <dbReference type="NCBI Taxonomy" id="6945"/>
    <lineage>
        <taxon>Eukaryota</taxon>
        <taxon>Metazoa</taxon>
        <taxon>Ecdysozoa</taxon>
        <taxon>Arthropoda</taxon>
        <taxon>Chelicerata</taxon>
        <taxon>Arachnida</taxon>
        <taxon>Acari</taxon>
        <taxon>Parasitiformes</taxon>
        <taxon>Ixodida</taxon>
        <taxon>Ixodoidea</taxon>
        <taxon>Ixodidae</taxon>
        <taxon>Ixodinae</taxon>
        <taxon>Ixodes</taxon>
    </lineage>
</organism>
<name>B7Q3P8_IXOSC</name>
<dbReference type="VEuPathDB" id="VectorBase:ISCI024535"/>
<evidence type="ECO:0000313" key="6">
    <source>
        <dbReference type="EMBL" id="EEC13470.1"/>
    </source>
</evidence>
<dbReference type="InterPro" id="IPR051703">
    <property type="entry name" value="NF-kappa-B_Signaling_Reg"/>
</dbReference>
<reference evidence="6 8" key="1">
    <citation type="submission" date="2008-03" db="EMBL/GenBank/DDBJ databases">
        <title>Annotation of Ixodes scapularis.</title>
        <authorList>
            <consortium name="Ixodes scapularis Genome Project Consortium"/>
            <person name="Caler E."/>
            <person name="Hannick L.I."/>
            <person name="Bidwell S."/>
            <person name="Joardar V."/>
            <person name="Thiagarajan M."/>
            <person name="Amedeo P."/>
            <person name="Galinsky K.J."/>
            <person name="Schobel S."/>
            <person name="Inman J."/>
            <person name="Hostetler J."/>
            <person name="Miller J."/>
            <person name="Hammond M."/>
            <person name="Megy K."/>
            <person name="Lawson D."/>
            <person name="Kodira C."/>
            <person name="Sutton G."/>
            <person name="Meyer J."/>
            <person name="Hill C.A."/>
            <person name="Birren B."/>
            <person name="Nene V."/>
            <person name="Collins F."/>
            <person name="Alarcon-Chaidez F."/>
            <person name="Wikel S."/>
            <person name="Strausberg R."/>
        </authorList>
    </citation>
    <scope>NUCLEOTIDE SEQUENCE [LARGE SCALE GENOMIC DNA]</scope>
    <source>
        <strain evidence="8">Wikel</strain>
        <strain evidence="6">Wikel colony</strain>
    </source>
</reference>